<keyword evidence="1" id="KW-0328">Glycosyltransferase</keyword>
<evidence type="ECO:0000313" key="3">
    <source>
        <dbReference type="EMBL" id="RFM28267.1"/>
    </source>
</evidence>
<dbReference type="SUPFAM" id="SSF53756">
    <property type="entry name" value="UDP-Glycosyltransferase/glycogen phosphorylase"/>
    <property type="match status" value="1"/>
</dbReference>
<dbReference type="GO" id="GO:0008713">
    <property type="term" value="F:ADP-heptose-lipopolysaccharide heptosyltransferase activity"/>
    <property type="evidence" value="ECO:0007669"/>
    <property type="project" value="TreeGrafter"/>
</dbReference>
<gene>
    <name evidence="3" type="ORF">DXN05_12200</name>
</gene>
<dbReference type="Proteomes" id="UP000261284">
    <property type="component" value="Unassembled WGS sequence"/>
</dbReference>
<dbReference type="CDD" id="cd03789">
    <property type="entry name" value="GT9_LPS_heptosyltransferase"/>
    <property type="match status" value="1"/>
</dbReference>
<evidence type="ECO:0000313" key="4">
    <source>
        <dbReference type="Proteomes" id="UP000261284"/>
    </source>
</evidence>
<keyword evidence="2 3" id="KW-0808">Transferase</keyword>
<dbReference type="RefSeq" id="WP_116847513.1">
    <property type="nucleotide sequence ID" value="NZ_QTJU01000003.1"/>
</dbReference>
<dbReference type="GO" id="GO:0009244">
    <property type="term" value="P:lipopolysaccharide core region biosynthetic process"/>
    <property type="evidence" value="ECO:0007669"/>
    <property type="project" value="TreeGrafter"/>
</dbReference>
<dbReference type="AlphaFoldDB" id="A0A3E1NK06"/>
<dbReference type="GO" id="GO:0005829">
    <property type="term" value="C:cytosol"/>
    <property type="evidence" value="ECO:0007669"/>
    <property type="project" value="TreeGrafter"/>
</dbReference>
<proteinExistence type="predicted"/>
<dbReference type="PANTHER" id="PTHR30160">
    <property type="entry name" value="TETRAACYLDISACCHARIDE 4'-KINASE-RELATED"/>
    <property type="match status" value="1"/>
</dbReference>
<comment type="caution">
    <text evidence="3">The sequence shown here is derived from an EMBL/GenBank/DDBJ whole genome shotgun (WGS) entry which is preliminary data.</text>
</comment>
<reference evidence="3 4" key="1">
    <citation type="submission" date="2018-08" db="EMBL/GenBank/DDBJ databases">
        <title>Chitinophagaceae sp. K23C18032701, a novel bacterium isolated from forest soil.</title>
        <authorList>
            <person name="Wang C."/>
        </authorList>
    </citation>
    <scope>NUCLEOTIDE SEQUENCE [LARGE SCALE GENOMIC DNA]</scope>
    <source>
        <strain evidence="3 4">K23C18032701</strain>
    </source>
</reference>
<dbReference type="Gene3D" id="3.40.50.2000">
    <property type="entry name" value="Glycogen Phosphorylase B"/>
    <property type="match status" value="2"/>
</dbReference>
<organism evidence="3 4">
    <name type="scientific">Deminuibacter soli</name>
    <dbReference type="NCBI Taxonomy" id="2291815"/>
    <lineage>
        <taxon>Bacteria</taxon>
        <taxon>Pseudomonadati</taxon>
        <taxon>Bacteroidota</taxon>
        <taxon>Chitinophagia</taxon>
        <taxon>Chitinophagales</taxon>
        <taxon>Chitinophagaceae</taxon>
        <taxon>Deminuibacter</taxon>
    </lineage>
</organism>
<dbReference type="EMBL" id="QTJU01000003">
    <property type="protein sequence ID" value="RFM28267.1"/>
    <property type="molecule type" value="Genomic_DNA"/>
</dbReference>
<dbReference type="InterPro" id="IPR051199">
    <property type="entry name" value="LPS_LOS_Heptosyltrfase"/>
</dbReference>
<evidence type="ECO:0000256" key="2">
    <source>
        <dbReference type="ARBA" id="ARBA00022679"/>
    </source>
</evidence>
<sequence length="351" mass="38929">MEHQQTGTYTIPAKCWQQTTLPKKVLAIRLQAMGDVIITLPYLQTLRNMLPPATTLDFLTREEVAEIPRYVSLFDKVYAIGGGRSIKKQLLFTAALLPQLLLQRYDVVIDLQHNLISNIVRNTLRPAAWSAFDRFSPIAAGERTRLTIEAAGLAANYAAEQLQLPAFSTADVLLQRHGWDKQSMLVILNPAGAFSTRNWAIENYISFARLWLQAYPQTQFVITGIALIEKKAAQLQAELGSKLINLVLQTTAAEAFAVVQKAQLVLTEDSGLMHMAWVSGVPTLALFGSTRSDWSAPLGDHSLLLHSGDLPCGNCMLQTCAYGDNHCLTRYTPELVFDKAIRLVQHTEIIA</sequence>
<protein>
    <submittedName>
        <fullName evidence="3">Glycosyltransferase family 9 protein</fullName>
    </submittedName>
</protein>
<dbReference type="OrthoDB" id="9797795at2"/>
<name>A0A3E1NK06_9BACT</name>
<keyword evidence="4" id="KW-1185">Reference proteome</keyword>
<evidence type="ECO:0000256" key="1">
    <source>
        <dbReference type="ARBA" id="ARBA00022676"/>
    </source>
</evidence>
<dbReference type="InterPro" id="IPR002201">
    <property type="entry name" value="Glyco_trans_9"/>
</dbReference>
<accession>A0A3E1NK06</accession>
<dbReference type="Pfam" id="PF01075">
    <property type="entry name" value="Glyco_transf_9"/>
    <property type="match status" value="1"/>
</dbReference>
<dbReference type="PANTHER" id="PTHR30160:SF1">
    <property type="entry name" value="LIPOPOLYSACCHARIDE 1,2-N-ACETYLGLUCOSAMINETRANSFERASE-RELATED"/>
    <property type="match status" value="1"/>
</dbReference>